<evidence type="ECO:0000256" key="3">
    <source>
        <dbReference type="ARBA" id="ARBA00023069"/>
    </source>
</evidence>
<name>A0A1Y1I5Z6_KLENI</name>
<dbReference type="GO" id="GO:0045505">
    <property type="term" value="F:dynein intermediate chain binding"/>
    <property type="evidence" value="ECO:0000318"/>
    <property type="project" value="GO_Central"/>
</dbReference>
<evidence type="ECO:0000259" key="7">
    <source>
        <dbReference type="Pfam" id="PF03028"/>
    </source>
</evidence>
<evidence type="ECO:0000313" key="13">
    <source>
        <dbReference type="Proteomes" id="UP000054558"/>
    </source>
</evidence>
<dbReference type="InterPro" id="IPR024743">
    <property type="entry name" value="Dynein_HC_stalk"/>
</dbReference>
<evidence type="ECO:0000259" key="10">
    <source>
        <dbReference type="Pfam" id="PF12777"/>
    </source>
</evidence>
<dbReference type="GO" id="GO:0030286">
    <property type="term" value="C:dynein complex"/>
    <property type="evidence" value="ECO:0000318"/>
    <property type="project" value="GO_Central"/>
</dbReference>
<feature type="compositionally biased region" description="Basic and acidic residues" evidence="6">
    <location>
        <begin position="59"/>
        <end position="71"/>
    </location>
</feature>
<keyword evidence="4" id="KW-0966">Cell projection</keyword>
<sequence length="4646" mass="500016">MAHDGSPPKGREPFHLPKVITRTTRLHEDRTLPELVGWEGLLGQNAIRERSARNSRNRSKSDHERQRELRLPEVSPESSREDVGRYGAVRSTRTPPLVSVARADVSRAADLRKAEVSGRKLVDAVVGREENMRPNSRGVVFLKPLNVRENVEKEGDWLSSPHLVATPGQLTKLPLQEWRERRPLSSGGVVTSRSDDDIVLTHSVSSSLLNLSPRSMAKVRGSLDYSPGSQATEKIRAGGELQMGGQMAETMGVSMESKWGGQVTEETGGMLSSMEASWRNENEYFAVGAAQLSQGNSGPLSEFGQDQDGGVTMDIERGMTDPLETAEEFGLPPGKRKAVWAPEMLSAIPRGKTPISINESAANTASHVIKHELEGTLLSTQPPNSPHPPPKLPYNVPPPLASSPPIPDFPLDIDSQGTKSELVPMSPTSHSPPEPVSPRTIGKPAVGGASQYKNLPREVRTGEDAVKYFLSRGGSSAGPQLLFLDYASKRAIGGFDPYDLQVVPPSMAGSEHFTMSASGVVHLIEGETSESIPLSVWIQRKSVYNLLKGITFFGKFPLVKAFNTWRTLGRRERFAAASAVVQEKLLICSSDRFRTALLNVKAEATRIGNIAIGSLLSRFGPPPYHEKHFNSLRDSECKGAAAAAEEVASKVLKEVESCCKAVIREVVAANAPPEQSASKRLKKFELPDKSWKAESTSYLKQQRADQERARARALWHHRNLGVFVRCADAILLGEVVQAARTHCQLYLDAVATSRPRGLLHLSASVEQVPAAAAAPQNPAPELPAAGRDTLGQASLAVRVLDHEGLTSDMDVDPRVRTTEGVITSAVDQELTSSRISSSINDRLNGIRAQLEVPAKGESSATQTPSLQKSSLEPVGLSTRTIQSPPQEPSNPSPSNEGVEAGHSEPATRVVFDPSFADVAQMLEGVLQGIVRALTSGSVRLTHAKELQPVMGNLSRVALAYPKIGFAPRKQAATGDGEFEPSSGRASRGNCTRSVDLEAVSNGCFNGVKLMTSLNWARIVILRTDAQTVTLFPQAIVCEAVDLEGLIQRLRDSVQCHVERVVASEAVAPYVSTRAQCDFATQWTPVGYLASNPSPADFCRDAGRMQGWLVAVQKAKTSFATELLMVDTQKVDTQRVKAKLLPLAGATLHGLAVLMGDELKKKIEACKSTMEAAIAQLRSMPVELEAFLKFVEAVQPHLAKGDAAQQLKADVDAIGAMKDLLAQARFIPDPAASKSAQVAAAWRALKDTQEEYVTVGEVTRAHIKKQAEAVHGALDRSATQLCEQIRQELLSLRVGAFVDPDASPPRARDALAQKSRRLDALRASANNCEKQYALLGYDPDRRIQHFLAACEEVLQRKVRLWDALCEWSAFVAKADVAPLLRIGDFLSGGEVRAAVERTQDELRAVLVLKQDGDQAKSGTNTPAEQKFALQLQSRVATWQAILPVLTRLCDGCLRPRHLAQFQRALGLAGEVSVTALLGLPLRTLDAAADAAFAVAREESVLFDRLQKMKMDWQNVYLEVKAAGLAEHIKWPVLGGLPALMRRFAESQAELAQLTRNPFCGGMAGEMEEWEDFLAALQSRVEDAADCQELLDFLGRVFADSDVRKLMPSEYQLFESLSSQWGAMMTSVQLKAHLLAAAQPTSPLAKCAALRDRLAEIQGSFADHLDTLRTGFPRLYFLSDPELLTLAAARDFSTVSHLISKCFTGVSSVVVQTRGGNASSGTEAEASERSFVAAVEGHKGEVLTLNRLLGSVRVPARVDRWMGRLLEMIRKTLAAQTKEVLDGKASTPAVQSVLLADAIQWTADVDNALADVSSSDAPETAAGKSKRGSERLGLVSNKLDNLSGELRSRTELEAESGDQKSLDHWRLAAVEARKQVLRRLVAADDGFLEWKKELRYTWQEESDSCTVRMGDFSIPYGFEYLGDDSQSPLPLITSSRATLSLFSALSTGQFVAQPEPEAGGVNTLAELARACGRLYLPSVCTAALDYRSTARLLTGAAESGAWLSLSNLDALSPAVTSVLTQQLRALQTGMTRGAQLVSVEGADISVQPGFALPISLPRGVILDRLPHLRTLVDWTCRVVESDASKSPPKPLHKPSDTNSRIAAQDRQRLEEILRQLLAQSSLPFDAESFASKCLALCDALSHSTSVFVTGDVLSGKTSCWRTLAAALEVLNRVTGNREGERANIRGEEEWVNVRVMYPGALTQDELLGEYGQTHQWENGLLPTLCSEFSVRSSSGNGTTFSQNWAVLDGDLPGPHWALLEPLVAARGSLCLPTGETFRVPAGAALIFETSGVSGLTPAAVSDAKIVHLDREETAAAKVVSKWVANLPTEVSFLKEHLAALVGAAEPLWTLGSDLESGPRLEYSRNTTHFIALFEQLMRKDPHVVAARKLSQCAEESATEKPTGGADTGHILSRSFSIDKQPGRSPKQPNARPGSAGEVAEVIYSAERMATLYFAFCVLWAIGGSASDSFRTELESRVRAPLGALAPKGAFPPPESGSLFEYRVCGVKRAFVPWLGSSNPGDFSPVTLLGLETTGHSSPLLYVPTLESERARAVLEMTIVGGLPPLLIGPPSSRKSFIMQVAASSLVSKEKFTSATAFMTRGTSAASLSDVLRAHLVPGGKRTALRTPLGKRLLVMIDDVHLSLEGPKSASGAPGSLELLRQVLGSGTMYSAAERSSVEIAGLQLALSGESDEAKLPNRLNGRLFTLTFNDAPPQSVCQAILETCLDNLSIGEAPLPSAQEMTSAAADALVAARELCRVRFGSARSPAERAHVTSASRILGLDAFVGALRALRRLHGSHQTDGIPAGGTVVERNEHKAGDAGRKRESSSDLDVPNFVGLLKKAQKGRGSDDGKEPERAEPERTKAGAGIWGLGVSWPEALRGAVMESVGARVDEGFRALLDGALAAAVEKAGKKIALARAPLMPLALKPANPLRQGERSVPGRKGGSGTLADRQIWRAKLWATLEEGKENEEHVEAASASHVAAKGTKHVQFEDSPKAQRGKAPLRQPVLPIRQPDTSETSANPLESFPEAEIQFAKLVDALVRGDALAVIGPPCCGKRRMVNAALKFLGSGAEDLTAASPDMTSADVIRELREALTAAMAGNSGKGFGSASLLLGSAILKNVDVLAWLADVVVSGRIPQDGTERKAASGAKGRAKNQQSSGNKIGSRDQPPADAQSKPATCPRVIFICTDATWRALRDGFPELQKTLRVWRFDPPADLAVMEFADQGLGRVWDTQPEQAFRQRADWTFSDEKGGYLLRQNKINDLWKDRPAAPPDAPDPPKALEGFGSWAPSSAAAAAAAVYECARALWAARGLEVSLAGRQLGAFVRLAGGLWRGAKGVLRRRRRVLEACLDRLQAIQRGLVRSNDDADGLQPALEALLEQSTALLAEIAAKQKAVDLERAELARDDRELQLKLREIEALTSASQTELRRTAEVYEDALLEITHLARDDMVELKSFSTPPPLVKTVMEAVCLLMGTPPDWESARRMLADNEARSRIAGLDKDRIPDKTLKALQKYVHHPSFTPAAVEQVSKACCSLCMWVLAVVEYARARASVKEKGRRLGAVQRKVDEEAIRLQERRQRLQADESEMGRLKRAYVEVMGKQTQAEARLADVYQHGDRSSLLLRHLAGRRPIWERQLSAVRAQLENLPGDAILAAGIATFLGALTPAEKKACLADWAKGCVEAGVSTSVGRGSSFGLRSWLRNVTPATSIVRQLTATPPAGPETEPVGDDVMEKMTSAIYGHRPPLIVDPDGEFERLGGLAILSVAFQAGQTEPKWGITGPGPHGNVSTADVSGFRWKRIRAAVAGALQKTREALESGAKVCLQIDGPSSATWPDLTVAAEACAYAQELQKKAKAERKDGGPVSSNSESSADDVGEGLLPLAELRGPHDVILYTTHPNPGALPGYVIGLWNVVDFSVESFGGRAAENVSSGGDRMLAAVAEHVISEVEARGRVLRTSLETMRQTLQVHEERIVSAFGAPRDSDTPEQSPPIPVDDAVLVEIEENAVASEALTLHIEGALLMLEEVNLSREVYRLLSDRASLVFAAVRALSGDNGAHFVSWARFKGLVLQGMGVAAGIEGAEDGTEARTGQVDPRTFRTEQDTGRAEQRNADTSGTESDSEEESARGEASPERSPLSSETPKRRTRVTTRDATGVPIPDAAEATSDATGEDPYGHLPGFAEQLELFRRNRESSGSAESLVERLTSFLLDRLAARLTSAEARTLRGVVTGRLLAAEGFAGRDEWEWIASRGMRAGTGGPGADDDVRMTSTGELVASSGKDEAEDLGMAPSETKRTPNLAAGESRATETVAKEERMNENGRPGSAKAAQLGRLAELRREFPGGPNPFAVALKDLKGTLGRLVENKDGMSPGPEPESGPQSLPTFAAYLAACKSEPASEKLGILQHVALFKALHPDALASALAWLSANLLGAPADLHPDSDVTVHTESDVICGVAGSGVDLGRSPRAGLESQQLTLSGTGDLGVLGIPSVQRNRKASAERALRLVKQALGETSVQRPLVVVRASSGFAVVDVINRLAKVEEMPSDVIATVCLGQNHGGEAEEAIHTAQRSGGWVCILGLETEPEWSKRLCELIYEIAGGKSYVHPTCRLWVHYQLRESDAERQIESDSKELGRPLPEGFLASTTCNIVCIG</sequence>
<dbReference type="STRING" id="105231.A0A1Y1I5Z6"/>
<dbReference type="GO" id="GO:0008569">
    <property type="term" value="F:minus-end-directed microtubule motor activity"/>
    <property type="evidence" value="ECO:0000318"/>
    <property type="project" value="GO_Central"/>
</dbReference>
<dbReference type="InterPro" id="IPR004273">
    <property type="entry name" value="Dynein_heavy_D6_P-loop"/>
</dbReference>
<protein>
    <submittedName>
        <fullName evidence="12">Dyneins heavy chain</fullName>
    </submittedName>
</protein>
<dbReference type="Pfam" id="PF12775">
    <property type="entry name" value="AAA_7"/>
    <property type="match status" value="1"/>
</dbReference>
<dbReference type="InterPro" id="IPR027417">
    <property type="entry name" value="P-loop_NTPase"/>
</dbReference>
<dbReference type="GO" id="GO:0097729">
    <property type="term" value="C:9+2 motile cilium"/>
    <property type="evidence" value="ECO:0000318"/>
    <property type="project" value="GO_Central"/>
</dbReference>
<dbReference type="Pfam" id="PF17852">
    <property type="entry name" value="Dynein_AAA_lid"/>
    <property type="match status" value="1"/>
</dbReference>
<dbReference type="Pfam" id="PF08393">
    <property type="entry name" value="DHC_N2"/>
    <property type="match status" value="1"/>
</dbReference>
<evidence type="ECO:0000259" key="9">
    <source>
        <dbReference type="Pfam" id="PF12774"/>
    </source>
</evidence>
<feature type="domain" description="Dynein heavy chain linker" evidence="8">
    <location>
        <begin position="1347"/>
        <end position="1777"/>
    </location>
</feature>
<feature type="domain" description="Dynein heavy chain coiled coil stalk" evidence="10">
    <location>
        <begin position="3388"/>
        <end position="3667"/>
    </location>
</feature>
<feature type="domain" description="Dynein heavy chain region D6 P-loop" evidence="7">
    <location>
        <begin position="4510"/>
        <end position="4608"/>
    </location>
</feature>
<feature type="region of interest" description="Disordered" evidence="6">
    <location>
        <begin position="2795"/>
        <end position="2861"/>
    </location>
</feature>
<feature type="region of interest" description="Disordered" evidence="6">
    <location>
        <begin position="46"/>
        <end position="84"/>
    </location>
</feature>
<evidence type="ECO:0000259" key="8">
    <source>
        <dbReference type="Pfam" id="PF08393"/>
    </source>
</evidence>
<evidence type="ECO:0000256" key="4">
    <source>
        <dbReference type="ARBA" id="ARBA00023273"/>
    </source>
</evidence>
<dbReference type="Gene3D" id="1.20.140.100">
    <property type="entry name" value="Dynein heavy chain, N-terminal domain 2"/>
    <property type="match status" value="1"/>
</dbReference>
<feature type="domain" description="Dynein heavy chain AAA 5 extension" evidence="11">
    <location>
        <begin position="2443"/>
        <end position="2511"/>
    </location>
</feature>
<evidence type="ECO:0000256" key="2">
    <source>
        <dbReference type="ARBA" id="ARBA00022846"/>
    </source>
</evidence>
<gene>
    <name evidence="12" type="ORF">KFL_001780020</name>
</gene>
<feature type="compositionally biased region" description="Basic and acidic residues" evidence="6">
    <location>
        <begin position="4093"/>
        <end position="4108"/>
    </location>
</feature>
<feature type="region of interest" description="Disordered" evidence="6">
    <location>
        <begin position="377"/>
        <end position="450"/>
    </location>
</feature>
<feature type="compositionally biased region" description="Polar residues" evidence="6">
    <location>
        <begin position="858"/>
        <end position="870"/>
    </location>
</feature>
<dbReference type="OrthoDB" id="5986589at2759"/>
<keyword evidence="3" id="KW-0969">Cilium</keyword>
<feature type="region of interest" description="Disordered" evidence="6">
    <location>
        <begin position="1"/>
        <end position="29"/>
    </location>
</feature>
<dbReference type="Gene3D" id="3.20.180.20">
    <property type="entry name" value="Dynein heavy chain, N-terminal domain 2"/>
    <property type="match status" value="1"/>
</dbReference>
<dbReference type="Gene3D" id="1.20.920.20">
    <property type="match status" value="1"/>
</dbReference>
<evidence type="ECO:0000256" key="5">
    <source>
        <dbReference type="SAM" id="Coils"/>
    </source>
</evidence>
<reference evidence="12 13" key="1">
    <citation type="journal article" date="2014" name="Nat. Commun.">
        <title>Klebsormidium flaccidum genome reveals primary factors for plant terrestrial adaptation.</title>
        <authorList>
            <person name="Hori K."/>
            <person name="Maruyama F."/>
            <person name="Fujisawa T."/>
            <person name="Togashi T."/>
            <person name="Yamamoto N."/>
            <person name="Seo M."/>
            <person name="Sato S."/>
            <person name="Yamada T."/>
            <person name="Mori H."/>
            <person name="Tajima N."/>
            <person name="Moriyama T."/>
            <person name="Ikeuchi M."/>
            <person name="Watanabe M."/>
            <person name="Wada H."/>
            <person name="Kobayashi K."/>
            <person name="Saito M."/>
            <person name="Masuda T."/>
            <person name="Sasaki-Sekimoto Y."/>
            <person name="Mashiguchi K."/>
            <person name="Awai K."/>
            <person name="Shimojima M."/>
            <person name="Masuda S."/>
            <person name="Iwai M."/>
            <person name="Nobusawa T."/>
            <person name="Narise T."/>
            <person name="Kondo S."/>
            <person name="Saito H."/>
            <person name="Sato R."/>
            <person name="Murakawa M."/>
            <person name="Ihara Y."/>
            <person name="Oshima-Yamada Y."/>
            <person name="Ohtaka K."/>
            <person name="Satoh M."/>
            <person name="Sonobe K."/>
            <person name="Ishii M."/>
            <person name="Ohtani R."/>
            <person name="Kanamori-Sato M."/>
            <person name="Honoki R."/>
            <person name="Miyazaki D."/>
            <person name="Mochizuki H."/>
            <person name="Umetsu J."/>
            <person name="Higashi K."/>
            <person name="Shibata D."/>
            <person name="Kamiya Y."/>
            <person name="Sato N."/>
            <person name="Nakamura Y."/>
            <person name="Tabata S."/>
            <person name="Ida S."/>
            <person name="Kurokawa K."/>
            <person name="Ohta H."/>
        </authorList>
    </citation>
    <scope>NUCLEOTIDE SEQUENCE [LARGE SCALE GENOMIC DNA]</scope>
    <source>
        <strain evidence="12 13">NIES-2285</strain>
    </source>
</reference>
<dbReference type="InterPro" id="IPR013602">
    <property type="entry name" value="Dynein_heavy_linker"/>
</dbReference>
<dbReference type="Proteomes" id="UP000054558">
    <property type="component" value="Unassembled WGS sequence"/>
</dbReference>
<feature type="region of interest" description="Disordered" evidence="6">
    <location>
        <begin position="2968"/>
        <end position="3005"/>
    </location>
</feature>
<feature type="compositionally biased region" description="Basic and acidic residues" evidence="6">
    <location>
        <begin position="2844"/>
        <end position="2861"/>
    </location>
</feature>
<organism evidence="12 13">
    <name type="scientific">Klebsormidium nitens</name>
    <name type="common">Green alga</name>
    <name type="synonym">Ulothrix nitens</name>
    <dbReference type="NCBI Taxonomy" id="105231"/>
    <lineage>
        <taxon>Eukaryota</taxon>
        <taxon>Viridiplantae</taxon>
        <taxon>Streptophyta</taxon>
        <taxon>Klebsormidiophyceae</taxon>
        <taxon>Klebsormidiales</taxon>
        <taxon>Klebsormidiaceae</taxon>
        <taxon>Klebsormidium</taxon>
    </lineage>
</organism>
<dbReference type="InterPro" id="IPR042222">
    <property type="entry name" value="Dynein_2_N"/>
</dbReference>
<keyword evidence="13" id="KW-1185">Reference proteome</keyword>
<feature type="compositionally biased region" description="Basic and acidic residues" evidence="6">
    <location>
        <begin position="2809"/>
        <end position="2825"/>
    </location>
</feature>
<proteinExistence type="predicted"/>
<dbReference type="InterPro" id="IPR041466">
    <property type="entry name" value="Dynein_AAA5_ext"/>
</dbReference>
<dbReference type="PANTHER" id="PTHR10676:SF339">
    <property type="entry name" value="DYNEIN AXONEMAL HEAVY CHAIN 6"/>
    <property type="match status" value="1"/>
</dbReference>
<dbReference type="Gene3D" id="3.40.50.300">
    <property type="entry name" value="P-loop containing nucleotide triphosphate hydrolases"/>
    <property type="match status" value="4"/>
</dbReference>
<feature type="region of interest" description="Disordered" evidence="6">
    <location>
        <begin position="4078"/>
        <end position="4174"/>
    </location>
</feature>
<feature type="coiled-coil region" evidence="5">
    <location>
        <begin position="3563"/>
        <end position="3593"/>
    </location>
</feature>
<keyword evidence="2" id="KW-0282">Flagellum</keyword>
<feature type="region of interest" description="Disordered" evidence="6">
    <location>
        <begin position="4270"/>
        <end position="4321"/>
    </location>
</feature>
<dbReference type="Pfam" id="PF12777">
    <property type="entry name" value="MT"/>
    <property type="match status" value="1"/>
</dbReference>
<dbReference type="Pfam" id="PF12774">
    <property type="entry name" value="AAA_6"/>
    <property type="match status" value="1"/>
</dbReference>
<dbReference type="GO" id="GO:0060294">
    <property type="term" value="P:cilium movement involved in cell motility"/>
    <property type="evidence" value="ECO:0000318"/>
    <property type="project" value="GO_Central"/>
</dbReference>
<evidence type="ECO:0000313" key="12">
    <source>
        <dbReference type="EMBL" id="GAQ84147.1"/>
    </source>
</evidence>
<dbReference type="PANTHER" id="PTHR10676">
    <property type="entry name" value="DYNEIN HEAVY CHAIN FAMILY PROTEIN"/>
    <property type="match status" value="1"/>
</dbReference>
<feature type="region of interest" description="Disordered" evidence="6">
    <location>
        <begin position="3137"/>
        <end position="3175"/>
    </location>
</feature>
<keyword evidence="5" id="KW-0175">Coiled coil</keyword>
<feature type="domain" description="Dynein heavy chain hydrolytic ATP-binding dynein motor region" evidence="9">
    <location>
        <begin position="1914"/>
        <end position="2053"/>
    </location>
</feature>
<dbReference type="InterPro" id="IPR035699">
    <property type="entry name" value="AAA_6"/>
</dbReference>
<dbReference type="InterPro" id="IPR026983">
    <property type="entry name" value="DHC"/>
</dbReference>
<feature type="region of interest" description="Disordered" evidence="6">
    <location>
        <begin position="2414"/>
        <end position="2433"/>
    </location>
</feature>
<accession>A0A1Y1I5Z6</accession>
<evidence type="ECO:0000259" key="11">
    <source>
        <dbReference type="Pfam" id="PF17852"/>
    </source>
</evidence>
<feature type="region of interest" description="Disordered" evidence="6">
    <location>
        <begin position="852"/>
        <end position="903"/>
    </location>
</feature>
<comment type="subcellular location">
    <subcellularLocation>
        <location evidence="1">Cytoplasm</location>
        <location evidence="1">Cytoskeleton</location>
        <location evidence="1">Flagellum axoneme</location>
    </subcellularLocation>
</comment>
<feature type="compositionally biased region" description="Pro residues" evidence="6">
    <location>
        <begin position="383"/>
        <end position="408"/>
    </location>
</feature>
<dbReference type="GO" id="GO:0051959">
    <property type="term" value="F:dynein light intermediate chain binding"/>
    <property type="evidence" value="ECO:0000318"/>
    <property type="project" value="GO_Central"/>
</dbReference>
<dbReference type="Pfam" id="PF03028">
    <property type="entry name" value="Dynein_heavy"/>
    <property type="match status" value="1"/>
</dbReference>
<evidence type="ECO:0000256" key="6">
    <source>
        <dbReference type="SAM" id="MobiDB-lite"/>
    </source>
</evidence>
<dbReference type="Gene3D" id="1.20.58.1120">
    <property type="match status" value="1"/>
</dbReference>
<dbReference type="InterPro" id="IPR042228">
    <property type="entry name" value="Dynein_linker_3"/>
</dbReference>
<feature type="region of interest" description="Disordered" evidence="6">
    <location>
        <begin position="3853"/>
        <end position="3873"/>
    </location>
</feature>
<dbReference type="EMBL" id="DF237127">
    <property type="protein sequence ID" value="GAQ84147.1"/>
    <property type="molecule type" value="Genomic_DNA"/>
</dbReference>
<evidence type="ECO:0000256" key="1">
    <source>
        <dbReference type="ARBA" id="ARBA00004611"/>
    </source>
</evidence>
<dbReference type="GO" id="GO:0005524">
    <property type="term" value="F:ATP binding"/>
    <property type="evidence" value="ECO:0007669"/>
    <property type="project" value="InterPro"/>
</dbReference>